<reference evidence="1" key="1">
    <citation type="submission" date="2020-07" db="EMBL/GenBank/DDBJ databases">
        <title>Huge and variable diversity of episymbiotic CPR bacteria and DPANN archaea in groundwater ecosystems.</title>
        <authorList>
            <person name="He C.Y."/>
            <person name="Keren R."/>
            <person name="Whittaker M."/>
            <person name="Farag I.F."/>
            <person name="Doudna J."/>
            <person name="Cate J.H.D."/>
            <person name="Banfield J.F."/>
        </authorList>
    </citation>
    <scope>NUCLEOTIDE SEQUENCE</scope>
    <source>
        <strain evidence="1">NC_groundwater_1296_Ag_S-0.2um_52_80</strain>
    </source>
</reference>
<protein>
    <submittedName>
        <fullName evidence="1">Uncharacterized protein</fullName>
    </submittedName>
</protein>
<evidence type="ECO:0000313" key="1">
    <source>
        <dbReference type="EMBL" id="MBI4210795.1"/>
    </source>
</evidence>
<dbReference type="EMBL" id="JACQPB010000042">
    <property type="protein sequence ID" value="MBI4210795.1"/>
    <property type="molecule type" value="Genomic_DNA"/>
</dbReference>
<proteinExistence type="predicted"/>
<comment type="caution">
    <text evidence="1">The sequence shown here is derived from an EMBL/GenBank/DDBJ whole genome shotgun (WGS) entry which is preliminary data.</text>
</comment>
<dbReference type="AlphaFoldDB" id="A0A8T3YL75"/>
<evidence type="ECO:0000313" key="2">
    <source>
        <dbReference type="Proteomes" id="UP000732298"/>
    </source>
</evidence>
<accession>A0A8T3YL75</accession>
<gene>
    <name evidence="1" type="ORF">HY544_04790</name>
</gene>
<name>A0A8T3YL75_9ARCH</name>
<dbReference type="Proteomes" id="UP000732298">
    <property type="component" value="Unassembled WGS sequence"/>
</dbReference>
<organism evidence="1 2">
    <name type="scientific">Candidatus Iainarchaeum sp</name>
    <dbReference type="NCBI Taxonomy" id="3101447"/>
    <lineage>
        <taxon>Archaea</taxon>
        <taxon>Candidatus Iainarchaeota</taxon>
        <taxon>Candidatus Iainarchaeia</taxon>
        <taxon>Candidatus Iainarchaeales</taxon>
        <taxon>Candidatus Iainarchaeaceae</taxon>
        <taxon>Candidatus Iainarchaeum</taxon>
    </lineage>
</organism>
<sequence>MPAAKDQSTILLERKVIELLKRVKDHPRDTYNDIIWKLAQEKLLSKKGVIAADMFGRFPRFSGKTAQQIKDEMRAGWA</sequence>